<dbReference type="OrthoDB" id="2143914at2759"/>
<dbReference type="FunFam" id="1.10.10.60:FF:000016">
    <property type="entry name" value="Transcriptional activator Myb isoform A"/>
    <property type="match status" value="1"/>
</dbReference>
<keyword evidence="3" id="KW-0805">Transcription regulation</keyword>
<dbReference type="PANTHER" id="PTHR45614">
    <property type="entry name" value="MYB PROTEIN-RELATED"/>
    <property type="match status" value="1"/>
</dbReference>
<keyword evidence="2" id="KW-0677">Repeat</keyword>
<protein>
    <submittedName>
        <fullName evidence="7">Uncharacterized protein</fullName>
    </submittedName>
</protein>
<dbReference type="SMART" id="SM00717">
    <property type="entry name" value="SANT"/>
    <property type="match status" value="3"/>
</dbReference>
<dbReference type="FunFam" id="1.10.10.60:FF:000010">
    <property type="entry name" value="Transcriptional activator Myb isoform A"/>
    <property type="match status" value="1"/>
</dbReference>
<dbReference type="PANTHER" id="PTHR45614:SF25">
    <property type="entry name" value="MYB PROTEIN"/>
    <property type="match status" value="1"/>
</dbReference>
<dbReference type="STRING" id="22663.A0A2I0IN00"/>
<keyword evidence="6" id="KW-0539">Nucleus</keyword>
<comment type="caution">
    <text evidence="7">The sequence shown here is derived from an EMBL/GenBank/DDBJ whole genome shotgun (WGS) entry which is preliminary data.</text>
</comment>
<dbReference type="InterPro" id="IPR009057">
    <property type="entry name" value="Homeodomain-like_sf"/>
</dbReference>
<dbReference type="InterPro" id="IPR017930">
    <property type="entry name" value="Myb_dom"/>
</dbReference>
<dbReference type="Gene3D" id="1.10.10.60">
    <property type="entry name" value="Homeodomain-like"/>
    <property type="match status" value="3"/>
</dbReference>
<proteinExistence type="predicted"/>
<sequence length="496" mass="54880">MEEESTECILTQEATLEPSGTCRKGLRRTTGPMKRSANGIWTEEADKKLAQAVEKHCAKNWKAIANEIPGCSDIQCLHRWQKVLNPKLIKGPWSKEEDDRLIQLVHKQDTSNLNWSKIAKHVQSRGGKQCRERWYNHLRPGINTNPWTREEEFILDSAQKKYGNKWAEIAKSLPGRTENAIKNLWNSSFKNRAEHPSTSCPDRSSSPVTTERGSRNPEATPDMDLPLKKRKSCGAPRDEANRIAICASDTASDGEDIAVSASTCKRYSHGDSDLEYDHLTAYYAKTKSSSIQIAPTVSSLTMRSDDHATPSCPEKEANKRDDPIPSLSEPLMPSPVASARSRKSLCKFIHLNSFLLPKRCLSPNRWIIEPSRSRTKPASPHTPSGHDEGSSADLGNATSWLRSAASSFKNRPSIISRPRARANKKSHRSPAGESTEDSDSSIFDFNSSVKSKSKQVNISPTSMTAQENGTSAAGKPLRRSLEDAFDSAADVADNVS</sequence>
<comment type="subcellular location">
    <subcellularLocation>
        <location evidence="1">Nucleus</location>
    </subcellularLocation>
</comment>
<evidence type="ECO:0000256" key="3">
    <source>
        <dbReference type="ARBA" id="ARBA00023015"/>
    </source>
</evidence>
<evidence type="ECO:0000313" key="8">
    <source>
        <dbReference type="Proteomes" id="UP000233551"/>
    </source>
</evidence>
<evidence type="ECO:0000313" key="7">
    <source>
        <dbReference type="EMBL" id="PKI45401.1"/>
    </source>
</evidence>
<evidence type="ECO:0000256" key="4">
    <source>
        <dbReference type="ARBA" id="ARBA00023125"/>
    </source>
</evidence>
<keyword evidence="4" id="KW-0238">DNA-binding</keyword>
<dbReference type="PROSITE" id="PS50090">
    <property type="entry name" value="MYB_LIKE"/>
    <property type="match status" value="3"/>
</dbReference>
<evidence type="ECO:0000256" key="6">
    <source>
        <dbReference type="ARBA" id="ARBA00023242"/>
    </source>
</evidence>
<organism evidence="7 8">
    <name type="scientific">Punica granatum</name>
    <name type="common">Pomegranate</name>
    <dbReference type="NCBI Taxonomy" id="22663"/>
    <lineage>
        <taxon>Eukaryota</taxon>
        <taxon>Viridiplantae</taxon>
        <taxon>Streptophyta</taxon>
        <taxon>Embryophyta</taxon>
        <taxon>Tracheophyta</taxon>
        <taxon>Spermatophyta</taxon>
        <taxon>Magnoliopsida</taxon>
        <taxon>eudicotyledons</taxon>
        <taxon>Gunneridae</taxon>
        <taxon>Pentapetalae</taxon>
        <taxon>rosids</taxon>
        <taxon>malvids</taxon>
        <taxon>Myrtales</taxon>
        <taxon>Lythraceae</taxon>
        <taxon>Punica</taxon>
    </lineage>
</organism>
<dbReference type="CDD" id="cd00167">
    <property type="entry name" value="SANT"/>
    <property type="match status" value="3"/>
</dbReference>
<keyword evidence="5" id="KW-0804">Transcription</keyword>
<dbReference type="GO" id="GO:0000978">
    <property type="term" value="F:RNA polymerase II cis-regulatory region sequence-specific DNA binding"/>
    <property type="evidence" value="ECO:0007669"/>
    <property type="project" value="TreeGrafter"/>
</dbReference>
<reference evidence="7 8" key="1">
    <citation type="submission" date="2017-11" db="EMBL/GenBank/DDBJ databases">
        <title>De-novo sequencing of pomegranate (Punica granatum L.) genome.</title>
        <authorList>
            <person name="Akparov Z."/>
            <person name="Amiraslanov A."/>
            <person name="Hajiyeva S."/>
            <person name="Abbasov M."/>
            <person name="Kaur K."/>
            <person name="Hamwieh A."/>
            <person name="Solovyev V."/>
            <person name="Salamov A."/>
            <person name="Braich B."/>
            <person name="Kosarev P."/>
            <person name="Mahmoud A."/>
            <person name="Hajiyev E."/>
            <person name="Babayeva S."/>
            <person name="Izzatullayeva V."/>
            <person name="Mammadov A."/>
            <person name="Mammadov A."/>
            <person name="Sharifova S."/>
            <person name="Ojaghi J."/>
            <person name="Eynullazada K."/>
            <person name="Bayramov B."/>
            <person name="Abdulazimova A."/>
            <person name="Shahmuradov I."/>
        </authorList>
    </citation>
    <scope>NUCLEOTIDE SEQUENCE [LARGE SCALE GENOMIC DNA]</scope>
    <source>
        <strain evidence="8">cv. AG2017</strain>
        <tissue evidence="7">Leaf</tissue>
    </source>
</reference>
<evidence type="ECO:0000256" key="1">
    <source>
        <dbReference type="ARBA" id="ARBA00004123"/>
    </source>
</evidence>
<evidence type="ECO:0000256" key="5">
    <source>
        <dbReference type="ARBA" id="ARBA00023163"/>
    </source>
</evidence>
<dbReference type="InterPro" id="IPR001005">
    <property type="entry name" value="SANT/Myb"/>
</dbReference>
<dbReference type="SUPFAM" id="SSF46689">
    <property type="entry name" value="Homeodomain-like"/>
    <property type="match status" value="2"/>
</dbReference>
<dbReference type="GeneID" id="116202791"/>
<accession>A0A2I0IN00</accession>
<dbReference type="Pfam" id="PF13921">
    <property type="entry name" value="Myb_DNA-bind_6"/>
    <property type="match status" value="1"/>
</dbReference>
<dbReference type="InterPro" id="IPR050560">
    <property type="entry name" value="MYB_TF"/>
</dbReference>
<dbReference type="GO" id="GO:0005634">
    <property type="term" value="C:nucleus"/>
    <property type="evidence" value="ECO:0007669"/>
    <property type="project" value="UniProtKB-SubCell"/>
</dbReference>
<dbReference type="Pfam" id="PF00249">
    <property type="entry name" value="Myb_DNA-binding"/>
    <property type="match status" value="1"/>
</dbReference>
<dbReference type="Proteomes" id="UP000233551">
    <property type="component" value="Unassembled WGS sequence"/>
</dbReference>
<dbReference type="EMBL" id="PGOL01002722">
    <property type="protein sequence ID" value="PKI45401.1"/>
    <property type="molecule type" value="Genomic_DNA"/>
</dbReference>
<evidence type="ECO:0000256" key="2">
    <source>
        <dbReference type="ARBA" id="ARBA00022737"/>
    </source>
</evidence>
<gene>
    <name evidence="7" type="ORF">CRG98_034206</name>
</gene>
<dbReference type="AlphaFoldDB" id="A0A2I0IN00"/>
<dbReference type="PROSITE" id="PS51294">
    <property type="entry name" value="HTH_MYB"/>
    <property type="match status" value="3"/>
</dbReference>
<dbReference type="GO" id="GO:0000981">
    <property type="term" value="F:DNA-binding transcription factor activity, RNA polymerase II-specific"/>
    <property type="evidence" value="ECO:0007669"/>
    <property type="project" value="TreeGrafter"/>
</dbReference>
<keyword evidence="8" id="KW-1185">Reference proteome</keyword>
<name>A0A2I0IN00_PUNGR</name>